<dbReference type="EMBL" id="LT598483">
    <property type="protein sequence ID" value="SCU78758.1"/>
    <property type="molecule type" value="Genomic_DNA"/>
</dbReference>
<keyword evidence="7 11" id="KW-0547">Nucleotide-binding</keyword>
<gene>
    <name evidence="12" type="ORF">LAME_0A05688G</name>
</gene>
<dbReference type="GO" id="GO:0004357">
    <property type="term" value="F:glutamate-cysteine ligase activity"/>
    <property type="evidence" value="ECO:0007669"/>
    <property type="project" value="UniProtKB-UniRule"/>
</dbReference>
<keyword evidence="5 11" id="KW-0436">Ligase</keyword>
<dbReference type="SUPFAM" id="SSF55931">
    <property type="entry name" value="Glutamine synthetase/guanido kinase"/>
    <property type="match status" value="1"/>
</dbReference>
<evidence type="ECO:0000256" key="5">
    <source>
        <dbReference type="ARBA" id="ARBA00022598"/>
    </source>
</evidence>
<comment type="similarity">
    <text evidence="2 11">Belongs to the glutamate--cysteine ligase type 3 family.</text>
</comment>
<dbReference type="InterPro" id="IPR004308">
    <property type="entry name" value="GCS"/>
</dbReference>
<comment type="pathway">
    <text evidence="1 11">Sulfur metabolism; glutathione biosynthesis; glutathione from L-cysteine and L-glutamate: step 1/2.</text>
</comment>
<dbReference type="InterPro" id="IPR014746">
    <property type="entry name" value="Gln_synth/guanido_kin_cat_dom"/>
</dbReference>
<protein>
    <recommendedName>
        <fullName evidence="4 11">Glutamate--cysteine ligase</fullName>
        <ecNumber evidence="3 11">6.3.2.2</ecNumber>
    </recommendedName>
    <alternativeName>
        <fullName evidence="10 11">Gamma-ECS</fullName>
    </alternativeName>
    <alternativeName>
        <fullName evidence="9 11">Gamma-glutamylcysteine synthetase</fullName>
    </alternativeName>
</protein>
<evidence type="ECO:0000256" key="3">
    <source>
        <dbReference type="ARBA" id="ARBA00012220"/>
    </source>
</evidence>
<proteinExistence type="inferred from homology"/>
<evidence type="ECO:0000256" key="2">
    <source>
        <dbReference type="ARBA" id="ARBA00008100"/>
    </source>
</evidence>
<evidence type="ECO:0000256" key="9">
    <source>
        <dbReference type="ARBA" id="ARBA00030585"/>
    </source>
</evidence>
<dbReference type="PANTHER" id="PTHR11164:SF0">
    <property type="entry name" value="GLUTAMATE--CYSTEINE LIGASE CATALYTIC SUBUNIT"/>
    <property type="match status" value="1"/>
</dbReference>
<dbReference type="Gene3D" id="1.10.8.960">
    <property type="match status" value="1"/>
</dbReference>
<dbReference type="OrthoDB" id="7939818at2759"/>
<evidence type="ECO:0000313" key="12">
    <source>
        <dbReference type="EMBL" id="SCU78758.1"/>
    </source>
</evidence>
<evidence type="ECO:0000256" key="10">
    <source>
        <dbReference type="ARBA" id="ARBA00032122"/>
    </source>
</evidence>
<dbReference type="UniPathway" id="UPA00142">
    <property type="reaction ID" value="UER00209"/>
</dbReference>
<keyword evidence="6 11" id="KW-0317">Glutathione biosynthesis</keyword>
<accession>A0A1G4IQA5</accession>
<dbReference type="GO" id="GO:0006750">
    <property type="term" value="P:glutathione biosynthetic process"/>
    <property type="evidence" value="ECO:0007669"/>
    <property type="project" value="UniProtKB-UniRule"/>
</dbReference>
<sequence length="654" mass="75056">MGLLSLGTPLEWFESRQHNEHVRQNGIEQLLYIFQAAYGRKDDPLLWGDEIEYMTCKTDDTQRTTTLAIDDDDVLSELNTEDKGLCDAQNLSFHPEYGRFMIEATPARPYAGFANEYVEENMARRRDTAEKKMHARGADLLSLAVFPRMGCPGFTDIAQVWSSRNAASRSLYLPDQVINRHARFPTLTANIRARRGEKVCINIPMYKDENTPEIDDTVYQRDWFTPEDLEAPSASKPGHIYLDSMGFGMGCSCLQLTFQAPTIDKARYLYDSLVNFAPIFLAATAASPAFKGWLADQDVRWNVISGAVDDRTPYERSVAPLLPEYNNENGHSTMPEPQRIPKSRYSAVDLYLGGNAFFEGRFNDTDVPLNEGVLQKLQTNSLFPMDYDLARHFSHLFIRDPLVVFQERVHQDNKNSTDHFENIQSTNWQTLRFKPPTQAATPSNKDAPGWRVEFRPMEIHITDFENAAYANFLFLVVECLLKFSNEINCYIPMSQVWQNMKLAHSRDAVLRERFYWKTNFATEGSGKFTMAEIFHDPAFGIFPQFIDRILKDRKYVSSSWTELKNSSDPPKVRLFHYLKLVSDRATGNLPTIANFLRRYITEHPGYKKDSRVTSDINYDMLKMVTRITHLDDSQGELSRFLGTGFASFLSSNRL</sequence>
<reference evidence="13" key="1">
    <citation type="submission" date="2016-03" db="EMBL/GenBank/DDBJ databases">
        <authorList>
            <person name="Devillers Hugo."/>
        </authorList>
    </citation>
    <scope>NUCLEOTIDE SEQUENCE [LARGE SCALE GENOMIC DNA]</scope>
</reference>
<evidence type="ECO:0000256" key="6">
    <source>
        <dbReference type="ARBA" id="ARBA00022684"/>
    </source>
</evidence>
<keyword evidence="13" id="KW-1185">Reference proteome</keyword>
<dbReference type="Proteomes" id="UP000191144">
    <property type="component" value="Chromosome A"/>
</dbReference>
<dbReference type="Gene3D" id="3.30.590.50">
    <property type="match status" value="2"/>
</dbReference>
<evidence type="ECO:0000256" key="11">
    <source>
        <dbReference type="RuleBase" id="RU367135"/>
    </source>
</evidence>
<dbReference type="FunFam" id="3.30.590.50:FF:000006">
    <property type="entry name" value="Glutamate--cysteine ligase"/>
    <property type="match status" value="1"/>
</dbReference>
<dbReference type="Pfam" id="PF03074">
    <property type="entry name" value="GCS"/>
    <property type="match status" value="1"/>
</dbReference>
<dbReference type="EC" id="6.3.2.2" evidence="3 11"/>
<evidence type="ECO:0000313" key="13">
    <source>
        <dbReference type="Proteomes" id="UP000191144"/>
    </source>
</evidence>
<dbReference type="AlphaFoldDB" id="A0A1G4IQA5"/>
<dbReference type="PANTHER" id="PTHR11164">
    <property type="entry name" value="GLUTAMATE CYSTEINE LIGASE"/>
    <property type="match status" value="1"/>
</dbReference>
<name>A0A1G4IQA5_9SACH</name>
<dbReference type="Gene3D" id="1.10.150.710">
    <property type="entry name" value="Glutamate cysteine ligase subdomain"/>
    <property type="match status" value="1"/>
</dbReference>
<dbReference type="FunFam" id="3.30.590.50:FF:000004">
    <property type="entry name" value="Glutamate-cysteine ligase Gcs1"/>
    <property type="match status" value="1"/>
</dbReference>
<evidence type="ECO:0000256" key="7">
    <source>
        <dbReference type="ARBA" id="ARBA00022741"/>
    </source>
</evidence>
<evidence type="ECO:0000256" key="1">
    <source>
        <dbReference type="ARBA" id="ARBA00005006"/>
    </source>
</evidence>
<dbReference type="GO" id="GO:0005524">
    <property type="term" value="F:ATP binding"/>
    <property type="evidence" value="ECO:0007669"/>
    <property type="project" value="UniProtKB-UniRule"/>
</dbReference>
<evidence type="ECO:0000256" key="8">
    <source>
        <dbReference type="ARBA" id="ARBA00022840"/>
    </source>
</evidence>
<organism evidence="12 13">
    <name type="scientific">Lachancea meyersii CBS 8951</name>
    <dbReference type="NCBI Taxonomy" id="1266667"/>
    <lineage>
        <taxon>Eukaryota</taxon>
        <taxon>Fungi</taxon>
        <taxon>Dikarya</taxon>
        <taxon>Ascomycota</taxon>
        <taxon>Saccharomycotina</taxon>
        <taxon>Saccharomycetes</taxon>
        <taxon>Saccharomycetales</taxon>
        <taxon>Saccharomycetaceae</taxon>
        <taxon>Lachancea</taxon>
    </lineage>
</organism>
<evidence type="ECO:0000256" key="4">
    <source>
        <dbReference type="ARBA" id="ARBA00014618"/>
    </source>
</evidence>
<comment type="catalytic activity">
    <reaction evidence="11">
        <text>L-cysteine + L-glutamate + ATP = gamma-L-glutamyl-L-cysteine + ADP + phosphate + H(+)</text>
        <dbReference type="Rhea" id="RHEA:13285"/>
        <dbReference type="ChEBI" id="CHEBI:15378"/>
        <dbReference type="ChEBI" id="CHEBI:29985"/>
        <dbReference type="ChEBI" id="CHEBI:30616"/>
        <dbReference type="ChEBI" id="CHEBI:35235"/>
        <dbReference type="ChEBI" id="CHEBI:43474"/>
        <dbReference type="ChEBI" id="CHEBI:58173"/>
        <dbReference type="ChEBI" id="CHEBI:456216"/>
        <dbReference type="EC" id="6.3.2.2"/>
    </reaction>
</comment>
<keyword evidence="8 11" id="KW-0067">ATP-binding</keyword>